<evidence type="ECO:0000256" key="7">
    <source>
        <dbReference type="ARBA" id="ARBA00022833"/>
    </source>
</evidence>
<dbReference type="Gene3D" id="3.30.700.10">
    <property type="entry name" value="Glycoprotein, Type 4 Pilin"/>
    <property type="match status" value="1"/>
</dbReference>
<accession>A0A7G9RNP3</accession>
<evidence type="ECO:0000313" key="15">
    <source>
        <dbReference type="Proteomes" id="UP000515811"/>
    </source>
</evidence>
<dbReference type="KEGG" id="drg:H9K76_22615"/>
<evidence type="ECO:0000256" key="3">
    <source>
        <dbReference type="ARBA" id="ARBA00022670"/>
    </source>
</evidence>
<evidence type="ECO:0000259" key="13">
    <source>
        <dbReference type="Pfam" id="PF01435"/>
    </source>
</evidence>
<keyword evidence="6 11" id="KW-0378">Hydrolase</keyword>
<evidence type="ECO:0000256" key="9">
    <source>
        <dbReference type="ARBA" id="ARBA00023049"/>
    </source>
</evidence>
<keyword evidence="10 12" id="KW-0472">Membrane</keyword>
<evidence type="ECO:0000256" key="6">
    <source>
        <dbReference type="ARBA" id="ARBA00022801"/>
    </source>
</evidence>
<comment type="subcellular location">
    <subcellularLocation>
        <location evidence="1">Cell membrane</location>
        <topology evidence="1">Multi-pass membrane protein</topology>
    </subcellularLocation>
</comment>
<dbReference type="GO" id="GO:0046872">
    <property type="term" value="F:metal ion binding"/>
    <property type="evidence" value="ECO:0007669"/>
    <property type="project" value="UniProtKB-KW"/>
</dbReference>
<sequence length="401" mass="44220">MDKKLVYPREKTLGTITLVLGIIVWILVVVGTLGTALIYLLFGFIGYLFAQSALIAWLRGTGARLSEEQLPQLYHQYLGCCEKLGIKEPPEAYLLQGDGLMNAFATRFLGRNFVIVLSDTVDAVQDLPDGVNFYFGHELGHIKQGHLTGHFWRAPVLWLPLIGAAYSRAREYTCDMHGAACCTSPEVAARAMAVLAVGAQKWRSVNLVSYARQTLANRGFFPSLHELISGYPWLTKRVARILNPDIKMPGRNPFAYVLALFVPFAGRAGGAAGFVILMMMVAAIGVLAAVGMPAYQEYKTRTELTGYWNDAAGARNALGAYYQSREEVPDTLQDAGVRGDLAQRFEYDSSNMSLSIDTRLGTFTMLPSEVDGRVQWHCDGDTRRMKKALPLTCRGEDDSAD</sequence>
<keyword evidence="8 12" id="KW-1133">Transmembrane helix</keyword>
<dbReference type="GO" id="GO:0005886">
    <property type="term" value="C:plasma membrane"/>
    <property type="evidence" value="ECO:0007669"/>
    <property type="project" value="UniProtKB-SubCell"/>
</dbReference>
<evidence type="ECO:0000256" key="11">
    <source>
        <dbReference type="RuleBase" id="RU003983"/>
    </source>
</evidence>
<feature type="transmembrane region" description="Helical" evidence="12">
    <location>
        <begin position="275"/>
        <end position="295"/>
    </location>
</feature>
<keyword evidence="7 11" id="KW-0862">Zinc</keyword>
<dbReference type="AlphaFoldDB" id="A0A7G9RNP3"/>
<dbReference type="GO" id="GO:0006508">
    <property type="term" value="P:proteolysis"/>
    <property type="evidence" value="ECO:0007669"/>
    <property type="project" value="UniProtKB-KW"/>
</dbReference>
<dbReference type="PANTHER" id="PTHR43221:SF1">
    <property type="entry name" value="PROTEASE HTPX"/>
    <property type="match status" value="1"/>
</dbReference>
<evidence type="ECO:0000256" key="5">
    <source>
        <dbReference type="ARBA" id="ARBA00022723"/>
    </source>
</evidence>
<evidence type="ECO:0000256" key="2">
    <source>
        <dbReference type="ARBA" id="ARBA00022475"/>
    </source>
</evidence>
<keyword evidence="4 12" id="KW-0812">Transmembrane</keyword>
<feature type="domain" description="Peptidase M48" evidence="13">
    <location>
        <begin position="72"/>
        <end position="148"/>
    </location>
</feature>
<proteinExistence type="inferred from homology"/>
<keyword evidence="5" id="KW-0479">Metal-binding</keyword>
<dbReference type="InterPro" id="IPR001915">
    <property type="entry name" value="Peptidase_M48"/>
</dbReference>
<comment type="similarity">
    <text evidence="11">Belongs to the peptidase M48 family.</text>
</comment>
<evidence type="ECO:0000256" key="10">
    <source>
        <dbReference type="ARBA" id="ARBA00023136"/>
    </source>
</evidence>
<keyword evidence="3 11" id="KW-0645">Protease</keyword>
<dbReference type="InterPro" id="IPR045584">
    <property type="entry name" value="Pilin-like"/>
</dbReference>
<comment type="cofactor">
    <cofactor evidence="11">
        <name>Zn(2+)</name>
        <dbReference type="ChEBI" id="CHEBI:29105"/>
    </cofactor>
    <text evidence="11">Binds 1 zinc ion per subunit.</text>
</comment>
<keyword evidence="15" id="KW-1185">Reference proteome</keyword>
<evidence type="ECO:0000256" key="12">
    <source>
        <dbReference type="SAM" id="Phobius"/>
    </source>
</evidence>
<dbReference type="SUPFAM" id="SSF54523">
    <property type="entry name" value="Pili subunits"/>
    <property type="match status" value="1"/>
</dbReference>
<dbReference type="Gene3D" id="3.30.2010.10">
    <property type="entry name" value="Metalloproteases ('zincins'), catalytic domain"/>
    <property type="match status" value="1"/>
</dbReference>
<dbReference type="Proteomes" id="UP000515811">
    <property type="component" value="Chromosome"/>
</dbReference>
<keyword evidence="9 11" id="KW-0482">Metalloprotease</keyword>
<evidence type="ECO:0000256" key="4">
    <source>
        <dbReference type="ARBA" id="ARBA00022692"/>
    </source>
</evidence>
<reference evidence="14 15" key="1">
    <citation type="submission" date="2020-08" db="EMBL/GenBank/DDBJ databases">
        <title>Genome sequence of Diaphorobacter ruginosibacter DSM 27467T.</title>
        <authorList>
            <person name="Hyun D.-W."/>
            <person name="Bae J.-W."/>
        </authorList>
    </citation>
    <scope>NUCLEOTIDE SEQUENCE [LARGE SCALE GENOMIC DNA]</scope>
    <source>
        <strain evidence="14 15">DSM 27467</strain>
    </source>
</reference>
<dbReference type="Pfam" id="PF01435">
    <property type="entry name" value="Peptidase_M48"/>
    <property type="match status" value="1"/>
</dbReference>
<keyword evidence="2" id="KW-1003">Cell membrane</keyword>
<name>A0A7G9RNP3_9BURK</name>
<dbReference type="InterPro" id="IPR050083">
    <property type="entry name" value="HtpX_protease"/>
</dbReference>
<evidence type="ECO:0000256" key="8">
    <source>
        <dbReference type="ARBA" id="ARBA00022989"/>
    </source>
</evidence>
<dbReference type="PANTHER" id="PTHR43221">
    <property type="entry name" value="PROTEASE HTPX"/>
    <property type="match status" value="1"/>
</dbReference>
<evidence type="ECO:0000313" key="14">
    <source>
        <dbReference type="EMBL" id="QNN57218.1"/>
    </source>
</evidence>
<dbReference type="RefSeq" id="WP_187597483.1">
    <property type="nucleotide sequence ID" value="NZ_CP060714.1"/>
</dbReference>
<organism evidence="14 15">
    <name type="scientific">Diaphorobacter ruginosibacter</name>
    <dbReference type="NCBI Taxonomy" id="1715720"/>
    <lineage>
        <taxon>Bacteria</taxon>
        <taxon>Pseudomonadati</taxon>
        <taxon>Pseudomonadota</taxon>
        <taxon>Betaproteobacteria</taxon>
        <taxon>Burkholderiales</taxon>
        <taxon>Comamonadaceae</taxon>
        <taxon>Diaphorobacter</taxon>
    </lineage>
</organism>
<dbReference type="GO" id="GO:0004222">
    <property type="term" value="F:metalloendopeptidase activity"/>
    <property type="evidence" value="ECO:0007669"/>
    <property type="project" value="InterPro"/>
</dbReference>
<gene>
    <name evidence="14" type="ORF">H9K76_22615</name>
</gene>
<dbReference type="EMBL" id="CP060714">
    <property type="protein sequence ID" value="QNN57218.1"/>
    <property type="molecule type" value="Genomic_DNA"/>
</dbReference>
<evidence type="ECO:0000256" key="1">
    <source>
        <dbReference type="ARBA" id="ARBA00004651"/>
    </source>
</evidence>
<protein>
    <submittedName>
        <fullName evidence="14">M48 family metalloprotease</fullName>
    </submittedName>
</protein>
<dbReference type="CDD" id="cd07325">
    <property type="entry name" value="M48_Ste24p_like"/>
    <property type="match status" value="1"/>
</dbReference>